<dbReference type="GO" id="GO:0016301">
    <property type="term" value="F:kinase activity"/>
    <property type="evidence" value="ECO:0007669"/>
    <property type="project" value="UniProtKB-KW"/>
</dbReference>
<dbReference type="PANTHER" id="PTHR38134">
    <property type="entry name" value="SLR1395 PROTEIN"/>
    <property type="match status" value="1"/>
</dbReference>
<evidence type="ECO:0000313" key="1">
    <source>
        <dbReference type="EMBL" id="RVW34419.1"/>
    </source>
</evidence>
<name>A0A438DG65_VITVI</name>
<keyword evidence="1" id="KW-0418">Kinase</keyword>
<dbReference type="AlphaFoldDB" id="A0A438DG65"/>
<dbReference type="EMBL" id="QGNW01001641">
    <property type="protein sequence ID" value="RVW34419.1"/>
    <property type="molecule type" value="Genomic_DNA"/>
</dbReference>
<evidence type="ECO:0000313" key="2">
    <source>
        <dbReference type="Proteomes" id="UP000288805"/>
    </source>
</evidence>
<dbReference type="SUPFAM" id="SSF53756">
    <property type="entry name" value="UDP-Glycosyltransferase/glycogen phosphorylase"/>
    <property type="match status" value="1"/>
</dbReference>
<accession>A0A438DG65</accession>
<proteinExistence type="predicted"/>
<comment type="caution">
    <text evidence="1">The sequence shown here is derived from an EMBL/GenBank/DDBJ whole genome shotgun (WGS) entry which is preliminary data.</text>
</comment>
<dbReference type="FunFam" id="3.40.50.2000:FF:000140">
    <property type="entry name" value="L-arabinokinase"/>
    <property type="match status" value="1"/>
</dbReference>
<keyword evidence="1" id="KW-0808">Transferase</keyword>
<gene>
    <name evidence="1" type="primary">ARA1_2</name>
    <name evidence="1" type="ORF">CK203_081425</name>
</gene>
<dbReference type="Proteomes" id="UP000288805">
    <property type="component" value="Unassembled WGS sequence"/>
</dbReference>
<organism evidence="1 2">
    <name type="scientific">Vitis vinifera</name>
    <name type="common">Grape</name>
    <dbReference type="NCBI Taxonomy" id="29760"/>
    <lineage>
        <taxon>Eukaryota</taxon>
        <taxon>Viridiplantae</taxon>
        <taxon>Streptophyta</taxon>
        <taxon>Embryophyta</taxon>
        <taxon>Tracheophyta</taxon>
        <taxon>Spermatophyta</taxon>
        <taxon>Magnoliopsida</taxon>
        <taxon>eudicotyledons</taxon>
        <taxon>Gunneridae</taxon>
        <taxon>Pentapetalae</taxon>
        <taxon>rosids</taxon>
        <taxon>Vitales</taxon>
        <taxon>Vitaceae</taxon>
        <taxon>Viteae</taxon>
        <taxon>Vitis</taxon>
    </lineage>
</organism>
<protein>
    <submittedName>
        <fullName evidence="1">L-arabinokinase</fullName>
    </submittedName>
</protein>
<sequence length="377" mass="42700">MAMMKKKGDRLVFAYYVTGHGFGHATRVVEVVRHLIVAGHDVHVVTAAPDFVFTSEIQSPRLFIRKVLLDCGAVQADALTVDPLASLEMYSKTAVLPRASILATEVEWLKSIEADLVVSDVVPVVCQAAANAGISSVCVSNFSWDFIYAEYVMAAGYDHRFNCLAGDLYLFPSYMDDEIAQDYSHCKFLIRLPGYCPMPAFRAVIDVPLVVRRLHKSRAEVRKELGIADGVKLVIFNFGGQSVQQLIKTYIKGKEKLSHLIGPVVGKDDPWFVMWDEEDSQIMSWLWNSMQPEISRTCMFLSRAKEIWESVYHTYSKVRDATQMFELRQGFTVPKQSILSITEYCNVIRSLWLGLDQYQNLRMQCSIAATIHQEFIE</sequence>
<dbReference type="Gene3D" id="3.40.50.2000">
    <property type="entry name" value="Glycogen Phosphorylase B"/>
    <property type="match status" value="1"/>
</dbReference>
<dbReference type="PANTHER" id="PTHR38134:SF2">
    <property type="entry name" value="GALACTOKINASE"/>
    <property type="match status" value="1"/>
</dbReference>
<dbReference type="InterPro" id="IPR053205">
    <property type="entry name" value="GHMP_kinase_L-arabinokinase"/>
</dbReference>
<reference evidence="1 2" key="1">
    <citation type="journal article" date="2018" name="PLoS Genet.">
        <title>Population sequencing reveals clonal diversity and ancestral inbreeding in the grapevine cultivar Chardonnay.</title>
        <authorList>
            <person name="Roach M.J."/>
            <person name="Johnson D.L."/>
            <person name="Bohlmann J."/>
            <person name="van Vuuren H.J."/>
            <person name="Jones S.J."/>
            <person name="Pretorius I.S."/>
            <person name="Schmidt S.A."/>
            <person name="Borneman A.R."/>
        </authorList>
    </citation>
    <scope>NUCLEOTIDE SEQUENCE [LARGE SCALE GENOMIC DNA]</scope>
    <source>
        <strain evidence="2">cv. Chardonnay</strain>
        <tissue evidence="1">Leaf</tissue>
    </source>
</reference>